<dbReference type="EMBL" id="CAJC01000196">
    <property type="protein sequence ID" value="CCI54757.1"/>
    <property type="molecule type" value="Genomic_DNA"/>
</dbReference>
<sequence length="163" mass="17024">MKTILGIGGFVILVALVMMLQRLLGRGAAMVSGAVTGNTRKRGLAAVHQQLDFSVPLDGKVVVDRVLTTLGIAEGPADGFRVEGRSADGGSVEICVGNRFSDRLTFLIETHAVGEGCAGFSTVAKWTESSGQIIATDEAERLQAHVRSAINALGGTLVETRST</sequence>
<evidence type="ECO:0000313" key="2">
    <source>
        <dbReference type="Proteomes" id="UP000035720"/>
    </source>
</evidence>
<reference evidence="1 2" key="1">
    <citation type="journal article" date="2013" name="ISME J.">
        <title>A metabolic model for members of the genus Tetrasphaera involved in enhanced biological phosphorus removal.</title>
        <authorList>
            <person name="Kristiansen R."/>
            <person name="Nguyen H.T.T."/>
            <person name="Saunders A.M."/>
            <person name="Nielsen J.L."/>
            <person name="Wimmer R."/>
            <person name="Le V.Q."/>
            <person name="McIlroy S.J."/>
            <person name="Petrovski S."/>
            <person name="Seviour R.J."/>
            <person name="Calteau A."/>
            <person name="Nielsen K.L."/>
            <person name="Nielsen P.H."/>
        </authorList>
    </citation>
    <scope>NUCLEOTIDE SEQUENCE [LARGE SCALE GENOMIC DNA]</scope>
    <source>
        <strain evidence="1 2">Ben 74</strain>
    </source>
</reference>
<evidence type="ECO:0000313" key="1">
    <source>
        <dbReference type="EMBL" id="CCI54757.1"/>
    </source>
</evidence>
<protein>
    <submittedName>
        <fullName evidence="1">Uncharacterized protein</fullName>
    </submittedName>
</protein>
<dbReference type="RefSeq" id="WP_048547377.1">
    <property type="nucleotide sequence ID" value="NZ_HF571038.1"/>
</dbReference>
<proteinExistence type="predicted"/>
<accession>A0A077MGT1</accession>
<name>A0A077MGT1_9MICO</name>
<dbReference type="AlphaFoldDB" id="A0A077MGT1"/>
<dbReference type="Proteomes" id="UP000035720">
    <property type="component" value="Unassembled WGS sequence"/>
</dbReference>
<organism evidence="1 2">
    <name type="scientific">Nostocoides jenkinsii Ben 74</name>
    <dbReference type="NCBI Taxonomy" id="1193518"/>
    <lineage>
        <taxon>Bacteria</taxon>
        <taxon>Bacillati</taxon>
        <taxon>Actinomycetota</taxon>
        <taxon>Actinomycetes</taxon>
        <taxon>Micrococcales</taxon>
        <taxon>Intrasporangiaceae</taxon>
        <taxon>Nostocoides</taxon>
    </lineage>
</organism>
<gene>
    <name evidence="1" type="ORF">BN13_810023</name>
</gene>
<keyword evidence="2" id="KW-1185">Reference proteome</keyword>
<comment type="caution">
    <text evidence="1">The sequence shown here is derived from an EMBL/GenBank/DDBJ whole genome shotgun (WGS) entry which is preliminary data.</text>
</comment>